<dbReference type="Proteomes" id="UP000431684">
    <property type="component" value="Unassembled WGS sequence"/>
</dbReference>
<dbReference type="OrthoDB" id="9767864at2"/>
<comment type="similarity">
    <text evidence="1">Belongs to the myoviridae tail sheath protein family.</text>
</comment>
<dbReference type="AlphaFoldDB" id="A0A6I3XBQ5"/>
<dbReference type="InterPro" id="IPR054564">
    <property type="entry name" value="Gp18_domIII_N"/>
</dbReference>
<dbReference type="InterPro" id="IPR020287">
    <property type="entry name" value="Tail_sheath_C"/>
</dbReference>
<organism evidence="5 6">
    <name type="scientific">Pseudoduganella dura</name>
    <dbReference type="NCBI Taxonomy" id="321982"/>
    <lineage>
        <taxon>Bacteria</taxon>
        <taxon>Pseudomonadati</taxon>
        <taxon>Pseudomonadota</taxon>
        <taxon>Betaproteobacteria</taxon>
        <taxon>Burkholderiales</taxon>
        <taxon>Oxalobacteraceae</taxon>
        <taxon>Telluria group</taxon>
        <taxon>Pseudoduganella</taxon>
    </lineage>
</organism>
<dbReference type="EMBL" id="WNWM01000001">
    <property type="protein sequence ID" value="MUI10911.1"/>
    <property type="molecule type" value="Genomic_DNA"/>
</dbReference>
<evidence type="ECO:0000313" key="5">
    <source>
        <dbReference type="EMBL" id="MUI10911.1"/>
    </source>
</evidence>
<dbReference type="InterPro" id="IPR052042">
    <property type="entry name" value="Tail_sheath_structural"/>
</dbReference>
<sequence length="390" mass="41797">MATDYHHGVRVQEINEGSRPLRATSTAIIGMVCTADDADAAAFPLNVPVYINNPTTAAGKAGTKGTLARTLEAIGAQTKPEIVVVRVAQGQDAATTTTNVIGGANAAGQYTGLKALLAAESRLGIKPRILGAPGLDTLPVTTELVSIAQRLRGMAYANAYNCTTKEDAVAYRAGFAARELMLIHPDFVNWNTATKADDVIASAAIALGLRAKIDAETGWHKTISNVAVNGATGISRDVFFDLQDPTSDAGYLNEHDITTLVRRDGFRFWGSRTCSDDPLFAFESSTRTAQILGDTMANGMAWASDKPLHPSLVRDILESINHEFRTLRNAGLIIDGNAWFDASANSQVDLAAGKLALDFDYTPVPPLENLMLRQRITDRYLADFSSRITA</sequence>
<dbReference type="Pfam" id="PF22671">
    <property type="entry name" value="Gp18_domIII_N"/>
    <property type="match status" value="1"/>
</dbReference>
<dbReference type="InterPro" id="IPR035089">
    <property type="entry name" value="Phage_sheath_subtilisin"/>
</dbReference>
<feature type="domain" description="Tail sheath protein Gp18-like" evidence="4">
    <location>
        <begin position="27"/>
        <end position="87"/>
    </location>
</feature>
<name>A0A6I3XBQ5_9BURK</name>
<evidence type="ECO:0000259" key="2">
    <source>
        <dbReference type="Pfam" id="PF04984"/>
    </source>
</evidence>
<reference evidence="5 6" key="1">
    <citation type="submission" date="2019-11" db="EMBL/GenBank/DDBJ databases">
        <title>Draft Genome Sequences of Six Type Strains of the Genus Massilia.</title>
        <authorList>
            <person name="Miess H."/>
            <person name="Frediansyah A."/>
            <person name="Goeker M."/>
            <person name="Gross H."/>
        </authorList>
    </citation>
    <scope>NUCLEOTIDE SEQUENCE [LARGE SCALE GENOMIC DNA]</scope>
    <source>
        <strain evidence="5 6">DSM 17513</strain>
    </source>
</reference>
<dbReference type="PANTHER" id="PTHR35861">
    <property type="match status" value="1"/>
</dbReference>
<evidence type="ECO:0000313" key="6">
    <source>
        <dbReference type="Proteomes" id="UP000431684"/>
    </source>
</evidence>
<dbReference type="Pfam" id="PF17482">
    <property type="entry name" value="Phage_sheath_1C"/>
    <property type="match status" value="1"/>
</dbReference>
<evidence type="ECO:0000259" key="4">
    <source>
        <dbReference type="Pfam" id="PF22671"/>
    </source>
</evidence>
<dbReference type="RefSeq" id="WP_155706576.1">
    <property type="nucleotide sequence ID" value="NZ_BMWU01000049.1"/>
</dbReference>
<dbReference type="Pfam" id="PF04984">
    <property type="entry name" value="Phage_sheath_1"/>
    <property type="match status" value="1"/>
</dbReference>
<evidence type="ECO:0000259" key="3">
    <source>
        <dbReference type="Pfam" id="PF17482"/>
    </source>
</evidence>
<comment type="caution">
    <text evidence="5">The sequence shown here is derived from an EMBL/GenBank/DDBJ whole genome shotgun (WGS) entry which is preliminary data.</text>
</comment>
<accession>A0A6I3XBQ5</accession>
<dbReference type="PANTHER" id="PTHR35861:SF1">
    <property type="entry name" value="PHAGE TAIL SHEATH PROTEIN"/>
    <property type="match status" value="1"/>
</dbReference>
<protein>
    <submittedName>
        <fullName evidence="5">Phage tail protein</fullName>
    </submittedName>
</protein>
<keyword evidence="6" id="KW-1185">Reference proteome</keyword>
<proteinExistence type="inferred from homology"/>
<evidence type="ECO:0000256" key="1">
    <source>
        <dbReference type="ARBA" id="ARBA00008005"/>
    </source>
</evidence>
<feature type="domain" description="Tail sheath protein subtilisin-like" evidence="2">
    <location>
        <begin position="108"/>
        <end position="274"/>
    </location>
</feature>
<gene>
    <name evidence="5" type="ORF">GJV26_00165</name>
</gene>
<feature type="domain" description="Tail sheath protein C-terminal" evidence="3">
    <location>
        <begin position="275"/>
        <end position="377"/>
    </location>
</feature>